<dbReference type="InterPro" id="IPR018584">
    <property type="entry name" value="GT87"/>
</dbReference>
<feature type="transmembrane region" description="Helical" evidence="9">
    <location>
        <begin position="68"/>
        <end position="89"/>
    </location>
</feature>
<proteinExistence type="inferred from homology"/>
<keyword evidence="11" id="KW-1185">Reference proteome</keyword>
<organism evidence="10 11">
    <name type="scientific">Nocardia thailandica</name>
    <dbReference type="NCBI Taxonomy" id="257275"/>
    <lineage>
        <taxon>Bacteria</taxon>
        <taxon>Bacillati</taxon>
        <taxon>Actinomycetota</taxon>
        <taxon>Actinomycetes</taxon>
        <taxon>Mycobacteriales</taxon>
        <taxon>Nocardiaceae</taxon>
        <taxon>Nocardia</taxon>
    </lineage>
</organism>
<evidence type="ECO:0000256" key="7">
    <source>
        <dbReference type="ARBA" id="ARBA00024033"/>
    </source>
</evidence>
<protein>
    <submittedName>
        <fullName evidence="10">Glycosyltransferase 87 family protein</fullName>
    </submittedName>
</protein>
<keyword evidence="6 9" id="KW-0472">Membrane</keyword>
<feature type="transmembrane region" description="Helical" evidence="9">
    <location>
        <begin position="176"/>
        <end position="195"/>
    </location>
</feature>
<keyword evidence="2" id="KW-1003">Cell membrane</keyword>
<reference evidence="10 11" key="1">
    <citation type="submission" date="2024-10" db="EMBL/GenBank/DDBJ databases">
        <title>The Natural Products Discovery Center: Release of the First 8490 Sequenced Strains for Exploring Actinobacteria Biosynthetic Diversity.</title>
        <authorList>
            <person name="Kalkreuter E."/>
            <person name="Kautsar S.A."/>
            <person name="Yang D."/>
            <person name="Bader C.D."/>
            <person name="Teijaro C.N."/>
            <person name="Fluegel L."/>
            <person name="Davis C.M."/>
            <person name="Simpson J.R."/>
            <person name="Lauterbach L."/>
            <person name="Steele A.D."/>
            <person name="Gui C."/>
            <person name="Meng S."/>
            <person name="Li G."/>
            <person name="Viehrig K."/>
            <person name="Ye F."/>
            <person name="Su P."/>
            <person name="Kiefer A.F."/>
            <person name="Nichols A."/>
            <person name="Cepeda A.J."/>
            <person name="Yan W."/>
            <person name="Fan B."/>
            <person name="Jiang Y."/>
            <person name="Adhikari A."/>
            <person name="Zheng C.-J."/>
            <person name="Schuster L."/>
            <person name="Cowan T.M."/>
            <person name="Smanski M.J."/>
            <person name="Chevrette M.G."/>
            <person name="De Carvalho L.P.S."/>
            <person name="Shen B."/>
        </authorList>
    </citation>
    <scope>NUCLEOTIDE SEQUENCE [LARGE SCALE GENOMIC DNA]</scope>
    <source>
        <strain evidence="10 11">NPDC004045</strain>
    </source>
</reference>
<evidence type="ECO:0000313" key="11">
    <source>
        <dbReference type="Proteomes" id="UP001601444"/>
    </source>
</evidence>
<keyword evidence="3" id="KW-0808">Transferase</keyword>
<evidence type="ECO:0000256" key="2">
    <source>
        <dbReference type="ARBA" id="ARBA00022475"/>
    </source>
</evidence>
<accession>A0ABW6PW63</accession>
<feature type="transmembrane region" description="Helical" evidence="9">
    <location>
        <begin position="96"/>
        <end position="115"/>
    </location>
</feature>
<feature type="transmembrane region" description="Helical" evidence="9">
    <location>
        <begin position="121"/>
        <end position="138"/>
    </location>
</feature>
<evidence type="ECO:0000256" key="3">
    <source>
        <dbReference type="ARBA" id="ARBA00022679"/>
    </source>
</evidence>
<feature type="transmembrane region" description="Helical" evidence="9">
    <location>
        <begin position="150"/>
        <end position="170"/>
    </location>
</feature>
<sequence length="429" mass="46542">MFVTVDPWLNTVGILVGGLDAHIYRDGAFRLLHDQSLYDEPTFLGLLYTYTPFSAVAFLPTQLIPWRLLTPVWMGLNVAALFGVVLLSWRLLGYRLSASVVGSAALLTLSCAFLEPVRTTLYFGQINIMLMLLVLWDFSRAERSRLRGIGVGIAAGIKLVPLYFVLEYAALRQWRAMATAAGTFVLTVVGTALILPADSRRYWTSIFFQSGRIAPDEHPSNQSLRGTIAHLAGGPAPMWLWMLVAGLVLAAGLWLSVALYRRGEKLLAIVLAGLTACAISPFSWGHHWVWFIPLLVYLVHRAQRSAWWWAAAACLYLAIAAWPYQYTPTWISVGTFLLPPYWPGAQLLMNAYILTYLVVLAALGALVWRGRPRPGTEAAGSATQAAEPDAVAASPARAAAADVAPDAAPEPAGRGANAEAGVVGATGPR</sequence>
<evidence type="ECO:0000256" key="6">
    <source>
        <dbReference type="ARBA" id="ARBA00023136"/>
    </source>
</evidence>
<evidence type="ECO:0000256" key="4">
    <source>
        <dbReference type="ARBA" id="ARBA00022692"/>
    </source>
</evidence>
<name>A0ABW6PW63_9NOCA</name>
<dbReference type="RefSeq" id="WP_387702880.1">
    <property type="nucleotide sequence ID" value="NZ_JBIAMX010000022.1"/>
</dbReference>
<gene>
    <name evidence="10" type="ORF">ACFYTF_27265</name>
</gene>
<dbReference type="EMBL" id="JBIAMX010000022">
    <property type="protein sequence ID" value="MFF0546542.1"/>
    <property type="molecule type" value="Genomic_DNA"/>
</dbReference>
<evidence type="ECO:0000313" key="10">
    <source>
        <dbReference type="EMBL" id="MFF0546542.1"/>
    </source>
</evidence>
<feature type="transmembrane region" description="Helical" evidence="9">
    <location>
        <begin position="306"/>
        <end position="324"/>
    </location>
</feature>
<keyword evidence="5 9" id="KW-1133">Transmembrane helix</keyword>
<feature type="compositionally biased region" description="Low complexity" evidence="8">
    <location>
        <begin position="385"/>
        <end position="412"/>
    </location>
</feature>
<comment type="subcellular location">
    <subcellularLocation>
        <location evidence="1">Cell membrane</location>
        <topology evidence="1">Multi-pass membrane protein</topology>
    </subcellularLocation>
</comment>
<keyword evidence="4 9" id="KW-0812">Transmembrane</keyword>
<feature type="transmembrane region" description="Helical" evidence="9">
    <location>
        <begin position="239"/>
        <end position="260"/>
    </location>
</feature>
<evidence type="ECO:0000256" key="9">
    <source>
        <dbReference type="SAM" id="Phobius"/>
    </source>
</evidence>
<evidence type="ECO:0000256" key="1">
    <source>
        <dbReference type="ARBA" id="ARBA00004651"/>
    </source>
</evidence>
<feature type="transmembrane region" description="Helical" evidence="9">
    <location>
        <begin position="344"/>
        <end position="368"/>
    </location>
</feature>
<evidence type="ECO:0000256" key="8">
    <source>
        <dbReference type="SAM" id="MobiDB-lite"/>
    </source>
</evidence>
<feature type="transmembrane region" description="Helical" evidence="9">
    <location>
        <begin position="266"/>
        <end position="299"/>
    </location>
</feature>
<comment type="caution">
    <text evidence="10">The sequence shown here is derived from an EMBL/GenBank/DDBJ whole genome shotgun (WGS) entry which is preliminary data.</text>
</comment>
<comment type="similarity">
    <text evidence="7">Belongs to the glycosyltransferase 87 family.</text>
</comment>
<dbReference type="Pfam" id="PF09594">
    <property type="entry name" value="GT87"/>
    <property type="match status" value="1"/>
</dbReference>
<dbReference type="Proteomes" id="UP001601444">
    <property type="component" value="Unassembled WGS sequence"/>
</dbReference>
<evidence type="ECO:0000256" key="5">
    <source>
        <dbReference type="ARBA" id="ARBA00022989"/>
    </source>
</evidence>
<feature type="region of interest" description="Disordered" evidence="8">
    <location>
        <begin position="377"/>
        <end position="429"/>
    </location>
</feature>